<dbReference type="EMBL" id="RAWB01000038">
    <property type="protein sequence ID" value="RKH65426.1"/>
    <property type="molecule type" value="Genomic_DNA"/>
</dbReference>
<name>A0A3A8Q9Z0_9BACT</name>
<feature type="region of interest" description="Disordered" evidence="1">
    <location>
        <begin position="827"/>
        <end position="846"/>
    </location>
</feature>
<gene>
    <name evidence="2" type="ORF">D7V93_05910</name>
</gene>
<evidence type="ECO:0000313" key="2">
    <source>
        <dbReference type="EMBL" id="RKH65426.1"/>
    </source>
</evidence>
<dbReference type="Proteomes" id="UP000272888">
    <property type="component" value="Unassembled WGS sequence"/>
</dbReference>
<feature type="region of interest" description="Disordered" evidence="1">
    <location>
        <begin position="217"/>
        <end position="238"/>
    </location>
</feature>
<protein>
    <submittedName>
        <fullName evidence="2">Uncharacterized protein</fullName>
    </submittedName>
</protein>
<evidence type="ECO:0000256" key="1">
    <source>
        <dbReference type="SAM" id="MobiDB-lite"/>
    </source>
</evidence>
<dbReference type="RefSeq" id="WP_120642433.1">
    <property type="nucleotide sequence ID" value="NZ_RAWB01000038.1"/>
</dbReference>
<proteinExistence type="predicted"/>
<reference evidence="3" key="1">
    <citation type="submission" date="2018-09" db="EMBL/GenBank/DDBJ databases">
        <authorList>
            <person name="Livingstone P.G."/>
            <person name="Whitworth D.E."/>
        </authorList>
    </citation>
    <scope>NUCLEOTIDE SEQUENCE [LARGE SCALE GENOMIC DNA]</scope>
    <source>
        <strain evidence="3">CA051B</strain>
    </source>
</reference>
<evidence type="ECO:0000313" key="3">
    <source>
        <dbReference type="Proteomes" id="UP000272888"/>
    </source>
</evidence>
<comment type="caution">
    <text evidence="2">The sequence shown here is derived from an EMBL/GenBank/DDBJ whole genome shotgun (WGS) entry which is preliminary data.</text>
</comment>
<sequence>MSPANLDSIQAYVLAAPDELGGLAMDPGTAPHLDGAGLYFRLLPHPEMALPRTHLRVFRHNLGFPATSLIRRDIDWRDANGNPLFPPFNVSTGSPVTGYLPETGTCTWLTVETDNLVNLTLDAYAFTPTGRTLVVSKAGSPYTVTATPINAIVLTGKTTVTEVRWLAAQDVLDAARDANTPLWRRMALPIPSGTFYQGITDANAQAVARLLRTAPRRRGMDESPEAVEPASCPTATPQEEQTRLAALIPEINSRLQSLINTATPEALNESKPLNGPGGGGANNALTMGTLSLLYQALHDPGIASWVGLFDADLSPPTTTAGNVVAYIIAGTWRSRHPPIDVEPLVSTGDASAPSTRALFEPTEMAVVLCAAVARTPAAPPAPTLGPVRLGPWMPRAVPQARRQVVVPVSNLLDGGTVSFIRGEGSTFTSLHRVAGGRARPLVPNRLTEPTRGELVDTTAPAGQVTYRVAQRDLIGRWGAVGAVTAAALARPPPPAPTLRVDYVQPPVPSPMPLGMLSGTLRVRVPVPAPGALAPGANLLDRVEVTLDGVPSVQNVGTATQLSFDLPGPPLERAGRREVTLVAGFVDTGGAASANSEPQRLVLRDPRSALTPAVAPGLRFTTRPDATGRARVRLAFTTATGQRAFRLFYSDERRLLHHLRRLVELAGPEAPRARAALDALAVASDAASRAPLFEREASLFGRELFEPVGAPIDAPATPGEQRLEHDLPASLLVLSFYRVVSVSEAQVESPFSESILVPVAVLRDDSPQRPVLEVSARPEQPGQPLTARVRIRVPRGTFTAAEFRLLRGIEGGQDINRMVVVTQGPIAPASGPDGMQEVEFSDTGASPLSPAKTLRPFLRYTWRAQVRAAPAPGGGPPAAWSEPSALVATTFVPQLPPEPVTGLTVQQQATPAQLRFGHEDPLLDGGPVGRYVFEVDRQLPGEQLERIKTLHADLPQASGGRGADGLFRVTDTRVVPVGTRYRVCLRDPMGRTSPPVLCTLESP</sequence>
<dbReference type="AlphaFoldDB" id="A0A3A8Q9Z0"/>
<accession>A0A3A8Q9Z0</accession>
<keyword evidence="3" id="KW-1185">Reference proteome</keyword>
<organism evidence="2 3">
    <name type="scientific">Corallococcus llansteffanensis</name>
    <dbReference type="NCBI Taxonomy" id="2316731"/>
    <lineage>
        <taxon>Bacteria</taxon>
        <taxon>Pseudomonadati</taxon>
        <taxon>Myxococcota</taxon>
        <taxon>Myxococcia</taxon>
        <taxon>Myxococcales</taxon>
        <taxon>Cystobacterineae</taxon>
        <taxon>Myxococcaceae</taxon>
        <taxon>Corallococcus</taxon>
    </lineage>
</organism>